<dbReference type="PANTHER" id="PTHR30027:SF3">
    <property type="entry name" value="16S RRNA (URACIL(1498)-N(3))-METHYLTRANSFERASE"/>
    <property type="match status" value="1"/>
</dbReference>
<dbReference type="GO" id="GO:0005737">
    <property type="term" value="C:cytoplasm"/>
    <property type="evidence" value="ECO:0007669"/>
    <property type="project" value="UniProtKB-SubCell"/>
</dbReference>
<evidence type="ECO:0000256" key="5">
    <source>
        <dbReference type="ARBA" id="ARBA00022490"/>
    </source>
</evidence>
<evidence type="ECO:0000256" key="9">
    <source>
        <dbReference type="ARBA" id="ARBA00022691"/>
    </source>
</evidence>
<comment type="function">
    <text evidence="10 12">Specifically methylates the N3 position of the uracil ring of uridine 1498 (m3U1498) in 16S rRNA. Acts on the fully assembled 30S ribosomal subunit.</text>
</comment>
<dbReference type="InterPro" id="IPR029026">
    <property type="entry name" value="tRNA_m1G_MTases_N"/>
</dbReference>
<evidence type="ECO:0000256" key="12">
    <source>
        <dbReference type="PIRNR" id="PIRNR015601"/>
    </source>
</evidence>
<evidence type="ECO:0000256" key="4">
    <source>
        <dbReference type="ARBA" id="ARBA00013673"/>
    </source>
</evidence>
<keyword evidence="9 12" id="KW-0949">S-adenosyl-L-methionine</keyword>
<dbReference type="EC" id="2.1.1.193" evidence="3 12"/>
<dbReference type="CDD" id="cd18084">
    <property type="entry name" value="RsmE-like"/>
    <property type="match status" value="1"/>
</dbReference>
<feature type="domain" description="Ribosomal RNA small subunit methyltransferase E PUA-like" evidence="14">
    <location>
        <begin position="20"/>
        <end position="66"/>
    </location>
</feature>
<organism evidence="15 16">
    <name type="scientific">Neptunomonas marina</name>
    <dbReference type="NCBI Taxonomy" id="1815562"/>
    <lineage>
        <taxon>Bacteria</taxon>
        <taxon>Pseudomonadati</taxon>
        <taxon>Pseudomonadota</taxon>
        <taxon>Gammaproteobacteria</taxon>
        <taxon>Oceanospirillales</taxon>
        <taxon>Oceanospirillaceae</taxon>
        <taxon>Neptunomonas</taxon>
    </lineage>
</organism>
<evidence type="ECO:0000256" key="1">
    <source>
        <dbReference type="ARBA" id="ARBA00004496"/>
    </source>
</evidence>
<dbReference type="SUPFAM" id="SSF75217">
    <property type="entry name" value="alpha/beta knot"/>
    <property type="match status" value="1"/>
</dbReference>
<keyword evidence="7 12" id="KW-0489">Methyltransferase</keyword>
<keyword evidence="5 12" id="KW-0963">Cytoplasm</keyword>
<dbReference type="GO" id="GO:0070042">
    <property type="term" value="F:rRNA (uridine-N3-)-methyltransferase activity"/>
    <property type="evidence" value="ECO:0007669"/>
    <property type="project" value="TreeGrafter"/>
</dbReference>
<dbReference type="InterPro" id="IPR029028">
    <property type="entry name" value="Alpha/beta_knot_MTases"/>
</dbReference>
<gene>
    <name evidence="15" type="ORF">EOE65_05950</name>
</gene>
<comment type="subcellular location">
    <subcellularLocation>
        <location evidence="1 12">Cytoplasm</location>
    </subcellularLocation>
</comment>
<evidence type="ECO:0000259" key="13">
    <source>
        <dbReference type="Pfam" id="PF04452"/>
    </source>
</evidence>
<dbReference type="GO" id="GO:0070475">
    <property type="term" value="P:rRNA base methylation"/>
    <property type="evidence" value="ECO:0007669"/>
    <property type="project" value="TreeGrafter"/>
</dbReference>
<protein>
    <recommendedName>
        <fullName evidence="4 12">Ribosomal RNA small subunit methyltransferase E</fullName>
        <ecNumber evidence="3 12">2.1.1.193</ecNumber>
    </recommendedName>
</protein>
<dbReference type="Pfam" id="PF04452">
    <property type="entry name" value="Methyltrans_RNA"/>
    <property type="match status" value="1"/>
</dbReference>
<dbReference type="Pfam" id="PF20260">
    <property type="entry name" value="PUA_4"/>
    <property type="match status" value="1"/>
</dbReference>
<dbReference type="RefSeq" id="WP_127693380.1">
    <property type="nucleotide sequence ID" value="NZ_SACQ01000002.1"/>
</dbReference>
<dbReference type="NCBIfam" id="NF008692">
    <property type="entry name" value="PRK11713.1-5"/>
    <property type="match status" value="1"/>
</dbReference>
<dbReference type="Proteomes" id="UP000282818">
    <property type="component" value="Unassembled WGS sequence"/>
</dbReference>
<dbReference type="Gene3D" id="3.40.1280.10">
    <property type="match status" value="1"/>
</dbReference>
<keyword evidence="6 12" id="KW-0698">rRNA processing</keyword>
<name>A0A437QAG5_9GAMM</name>
<evidence type="ECO:0000313" key="15">
    <source>
        <dbReference type="EMBL" id="RVU31521.1"/>
    </source>
</evidence>
<evidence type="ECO:0000256" key="3">
    <source>
        <dbReference type="ARBA" id="ARBA00012328"/>
    </source>
</evidence>
<evidence type="ECO:0000256" key="8">
    <source>
        <dbReference type="ARBA" id="ARBA00022679"/>
    </source>
</evidence>
<evidence type="ECO:0000256" key="2">
    <source>
        <dbReference type="ARBA" id="ARBA00005528"/>
    </source>
</evidence>
<dbReference type="InterPro" id="IPR046886">
    <property type="entry name" value="RsmE_MTase_dom"/>
</dbReference>
<dbReference type="NCBIfam" id="TIGR00046">
    <property type="entry name" value="RsmE family RNA methyltransferase"/>
    <property type="match status" value="1"/>
</dbReference>
<evidence type="ECO:0000313" key="16">
    <source>
        <dbReference type="Proteomes" id="UP000282818"/>
    </source>
</evidence>
<evidence type="ECO:0000256" key="6">
    <source>
        <dbReference type="ARBA" id="ARBA00022552"/>
    </source>
</evidence>
<dbReference type="EMBL" id="SACQ01000002">
    <property type="protein sequence ID" value="RVU31521.1"/>
    <property type="molecule type" value="Genomic_DNA"/>
</dbReference>
<evidence type="ECO:0000256" key="10">
    <source>
        <dbReference type="ARBA" id="ARBA00025699"/>
    </source>
</evidence>
<reference evidence="15 16" key="1">
    <citation type="submission" date="2019-01" db="EMBL/GenBank/DDBJ databases">
        <authorList>
            <person name="Chen W.-M."/>
        </authorList>
    </citation>
    <scope>NUCLEOTIDE SEQUENCE [LARGE SCALE GENOMIC DNA]</scope>
    <source>
        <strain evidence="15 16">HPM-16</strain>
    </source>
</reference>
<comment type="catalytic activity">
    <reaction evidence="11 12">
        <text>uridine(1498) in 16S rRNA + S-adenosyl-L-methionine = N(3)-methyluridine(1498) in 16S rRNA + S-adenosyl-L-homocysteine + H(+)</text>
        <dbReference type="Rhea" id="RHEA:42920"/>
        <dbReference type="Rhea" id="RHEA-COMP:10283"/>
        <dbReference type="Rhea" id="RHEA-COMP:10284"/>
        <dbReference type="ChEBI" id="CHEBI:15378"/>
        <dbReference type="ChEBI" id="CHEBI:57856"/>
        <dbReference type="ChEBI" id="CHEBI:59789"/>
        <dbReference type="ChEBI" id="CHEBI:65315"/>
        <dbReference type="ChEBI" id="CHEBI:74502"/>
        <dbReference type="EC" id="2.1.1.193"/>
    </reaction>
</comment>
<evidence type="ECO:0000256" key="7">
    <source>
        <dbReference type="ARBA" id="ARBA00022603"/>
    </source>
</evidence>
<dbReference type="InterPro" id="IPR006700">
    <property type="entry name" value="RsmE"/>
</dbReference>
<dbReference type="Gene3D" id="2.40.240.20">
    <property type="entry name" value="Hypothetical PUA domain-like, domain 1"/>
    <property type="match status" value="1"/>
</dbReference>
<keyword evidence="16" id="KW-1185">Reference proteome</keyword>
<keyword evidence="8 12" id="KW-0808">Transferase</keyword>
<comment type="caution">
    <text evidence="15">The sequence shown here is derived from an EMBL/GenBank/DDBJ whole genome shotgun (WGS) entry which is preliminary data.</text>
</comment>
<accession>A0A437QAG5</accession>
<dbReference type="InterPro" id="IPR015947">
    <property type="entry name" value="PUA-like_sf"/>
</dbReference>
<dbReference type="SUPFAM" id="SSF88697">
    <property type="entry name" value="PUA domain-like"/>
    <property type="match status" value="1"/>
</dbReference>
<evidence type="ECO:0000256" key="11">
    <source>
        <dbReference type="ARBA" id="ARBA00047944"/>
    </source>
</evidence>
<dbReference type="AlphaFoldDB" id="A0A437QAG5"/>
<dbReference type="PIRSF" id="PIRSF015601">
    <property type="entry name" value="MTase_slr0722"/>
    <property type="match status" value="1"/>
</dbReference>
<evidence type="ECO:0000259" key="14">
    <source>
        <dbReference type="Pfam" id="PF20260"/>
    </source>
</evidence>
<comment type="similarity">
    <text evidence="2 12">Belongs to the RNA methyltransferase RsmE family.</text>
</comment>
<feature type="domain" description="Ribosomal RNA small subunit methyltransferase E methyltransferase" evidence="13">
    <location>
        <begin position="76"/>
        <end position="235"/>
    </location>
</feature>
<proteinExistence type="inferred from homology"/>
<sequence>MRIPRFYQPEHFACGETVSLSDDVVQHVCRVLRMKSGELITLFDGQGNEHLCELVDVAKRSANVQVREVTQLSRSSALKVHIGQALSRGERMDYAVQKSTEMGMTSMTPLFTERSEVKLSAERQGKRIQHWQQVAISACEQSLRNEIPEIAAPCLLTDWVQQCDAELKLVLHHHTEQPLAALDAPQSVALLVGPEGGLTEAEVEQAIAAGFKPVAFGPRVMRTETAPVAAQAILQYMWGDLGHAG</sequence>
<dbReference type="InterPro" id="IPR046887">
    <property type="entry name" value="RsmE_PUA-like"/>
</dbReference>
<dbReference type="PANTHER" id="PTHR30027">
    <property type="entry name" value="RIBOSOMAL RNA SMALL SUBUNIT METHYLTRANSFERASE E"/>
    <property type="match status" value="1"/>
</dbReference>